<sequence>MTVWLPDWLRHYRQEWLAGDVSAGVLVALLLVPQGLAYALVAGLPPQVGLYASLLPLLLYALLGRSHAQSVGPMAVTSLLVAASLAKLGLGSAGDYLLAAIWLALLSGAMLLLFGLLRLGFLADVLSEPVLAGFTAASALLIVLSQLGPLAGFRATGASLPAIVDNLWLHAGNYSQPALLLGLPALLLLWWARSGLPRLLHAWRLHGLLLAILSRGLPMLVLAGSMLLVAWLGWQGQLPQVGRIPAGLPAISLPALPASGLAALVLPAFFIALINYVQSLSVAQLLAIPRRETVDPDRELLALGACNLGAGLCGGFPVTGGLTRSIVNAEAGANTQLASLITMAMIAALLAWGSGLLASLPLSVLAATIMAAVAPQVRLQPLLQAWRADRSDAIAFAVTFLLVLWLGVDSGIIAGVVISLAAWLMKSSRPHMAELGLLPGGSHFRNVQRYPQCQTLPGVLILRIDESLYFGNARHVRDALLARLAAERQVHTLLLVMSAVNRVDVTALAMLQRLDETLAERGIRLQLAEVKGPVWDVMLGAGLAERFTGRVHLSTYAGWQALTPAPDFHI</sequence>
<feature type="transmembrane region" description="Helical" evidence="5">
    <location>
        <begin position="212"/>
        <end position="234"/>
    </location>
</feature>
<proteinExistence type="predicted"/>
<feature type="transmembrane region" description="Helical" evidence="5">
    <location>
        <begin position="254"/>
        <end position="277"/>
    </location>
</feature>
<comment type="caution">
    <text evidence="7">The sequence shown here is derived from an EMBL/GenBank/DDBJ whole genome shotgun (WGS) entry which is preliminary data.</text>
</comment>
<dbReference type="InterPro" id="IPR002645">
    <property type="entry name" value="STAS_dom"/>
</dbReference>
<feature type="transmembrane region" description="Helical" evidence="5">
    <location>
        <begin position="96"/>
        <end position="117"/>
    </location>
</feature>
<keyword evidence="2 5" id="KW-0812">Transmembrane</keyword>
<evidence type="ECO:0000256" key="2">
    <source>
        <dbReference type="ARBA" id="ARBA00022692"/>
    </source>
</evidence>
<dbReference type="Pfam" id="PF00916">
    <property type="entry name" value="Sulfate_transp"/>
    <property type="match status" value="1"/>
</dbReference>
<dbReference type="CDD" id="cd07042">
    <property type="entry name" value="STAS_SulP_like_sulfate_transporter"/>
    <property type="match status" value="1"/>
</dbReference>
<feature type="domain" description="STAS" evidence="6">
    <location>
        <begin position="449"/>
        <end position="545"/>
    </location>
</feature>
<dbReference type="EMBL" id="JBHRYH010000021">
    <property type="protein sequence ID" value="MFC3626739.1"/>
    <property type="molecule type" value="Genomic_DNA"/>
</dbReference>
<dbReference type="InterPro" id="IPR001902">
    <property type="entry name" value="SLC26A/SulP_fam"/>
</dbReference>
<evidence type="ECO:0000256" key="3">
    <source>
        <dbReference type="ARBA" id="ARBA00022989"/>
    </source>
</evidence>
<feature type="transmembrane region" description="Helical" evidence="5">
    <location>
        <begin position="21"/>
        <end position="42"/>
    </location>
</feature>
<dbReference type="Proteomes" id="UP001595636">
    <property type="component" value="Unassembled WGS sequence"/>
</dbReference>
<protein>
    <submittedName>
        <fullName evidence="7">SulP family inorganic anion transporter</fullName>
    </submittedName>
</protein>
<dbReference type="InterPro" id="IPR011547">
    <property type="entry name" value="SLC26A/SulP_dom"/>
</dbReference>
<dbReference type="InterPro" id="IPR036513">
    <property type="entry name" value="STAS_dom_sf"/>
</dbReference>
<feature type="transmembrane region" description="Helical" evidence="5">
    <location>
        <begin position="71"/>
        <end position="90"/>
    </location>
</feature>
<dbReference type="SUPFAM" id="SSF52091">
    <property type="entry name" value="SpoIIaa-like"/>
    <property type="match status" value="1"/>
</dbReference>
<evidence type="ECO:0000313" key="8">
    <source>
        <dbReference type="Proteomes" id="UP001595636"/>
    </source>
</evidence>
<keyword evidence="4 5" id="KW-0472">Membrane</keyword>
<keyword evidence="8" id="KW-1185">Reference proteome</keyword>
<dbReference type="PANTHER" id="PTHR11814">
    <property type="entry name" value="SULFATE TRANSPORTER"/>
    <property type="match status" value="1"/>
</dbReference>
<evidence type="ECO:0000256" key="4">
    <source>
        <dbReference type="ARBA" id="ARBA00023136"/>
    </source>
</evidence>
<feature type="transmembrane region" description="Helical" evidence="5">
    <location>
        <begin position="349"/>
        <end position="374"/>
    </location>
</feature>
<gene>
    <name evidence="7" type="ORF">ACFOKJ_11460</name>
</gene>
<name>A0ABV7TVB9_9NEIS</name>
<evidence type="ECO:0000256" key="5">
    <source>
        <dbReference type="SAM" id="Phobius"/>
    </source>
</evidence>
<keyword evidence="3 5" id="KW-1133">Transmembrane helix</keyword>
<feature type="transmembrane region" description="Helical" evidence="5">
    <location>
        <begin position="48"/>
        <end position="64"/>
    </location>
</feature>
<evidence type="ECO:0000259" key="6">
    <source>
        <dbReference type="PROSITE" id="PS50801"/>
    </source>
</evidence>
<dbReference type="NCBIfam" id="TIGR00815">
    <property type="entry name" value="sulP"/>
    <property type="match status" value="1"/>
</dbReference>
<organism evidence="7 8">
    <name type="scientific">Vogesella amnigena</name>
    <dbReference type="NCBI Taxonomy" id="1507449"/>
    <lineage>
        <taxon>Bacteria</taxon>
        <taxon>Pseudomonadati</taxon>
        <taxon>Pseudomonadota</taxon>
        <taxon>Betaproteobacteria</taxon>
        <taxon>Neisseriales</taxon>
        <taxon>Chromobacteriaceae</taxon>
        <taxon>Vogesella</taxon>
    </lineage>
</organism>
<dbReference type="Pfam" id="PF01740">
    <property type="entry name" value="STAS"/>
    <property type="match status" value="1"/>
</dbReference>
<reference evidence="8" key="1">
    <citation type="journal article" date="2019" name="Int. J. Syst. Evol. Microbiol.">
        <title>The Global Catalogue of Microorganisms (GCM) 10K type strain sequencing project: providing services to taxonomists for standard genome sequencing and annotation.</title>
        <authorList>
            <consortium name="The Broad Institute Genomics Platform"/>
            <consortium name="The Broad Institute Genome Sequencing Center for Infectious Disease"/>
            <person name="Wu L."/>
            <person name="Ma J."/>
        </authorList>
    </citation>
    <scope>NUCLEOTIDE SEQUENCE [LARGE SCALE GENOMIC DNA]</scope>
    <source>
        <strain evidence="8">KCTC 42195</strain>
    </source>
</reference>
<feature type="transmembrane region" description="Helical" evidence="5">
    <location>
        <begin position="174"/>
        <end position="192"/>
    </location>
</feature>
<accession>A0ABV7TVB9</accession>
<dbReference type="Gene3D" id="3.30.750.24">
    <property type="entry name" value="STAS domain"/>
    <property type="match status" value="1"/>
</dbReference>
<comment type="subcellular location">
    <subcellularLocation>
        <location evidence="1">Membrane</location>
        <topology evidence="1">Multi-pass membrane protein</topology>
    </subcellularLocation>
</comment>
<feature type="transmembrane region" description="Helical" evidence="5">
    <location>
        <begin position="394"/>
        <end position="424"/>
    </location>
</feature>
<evidence type="ECO:0000313" key="7">
    <source>
        <dbReference type="EMBL" id="MFC3626739.1"/>
    </source>
</evidence>
<feature type="transmembrane region" description="Helical" evidence="5">
    <location>
        <begin position="129"/>
        <end position="154"/>
    </location>
</feature>
<dbReference type="RefSeq" id="WP_390279658.1">
    <property type="nucleotide sequence ID" value="NZ_JBHRYH010000021.1"/>
</dbReference>
<dbReference type="PROSITE" id="PS50801">
    <property type="entry name" value="STAS"/>
    <property type="match status" value="1"/>
</dbReference>
<evidence type="ECO:0000256" key="1">
    <source>
        <dbReference type="ARBA" id="ARBA00004141"/>
    </source>
</evidence>